<sequence>MKTFWTGWRDEQRPDGTVVWLSPTGRTYRTSPAGADLFVQPRGAACAPPVPTRRSRSQQRSARITQARNHNRVQRPINEARRALEEAREQEIAARKFRNHMRDMLFLFKGTPSTSPFCTWVNDPKEPEELPPDWIPDEPAPRPVPDDPPF</sequence>
<keyword evidence="3" id="KW-1185">Reference proteome</keyword>
<gene>
    <name evidence="2" type="ORF">AWC17_07165</name>
</gene>
<dbReference type="STRING" id="244292.ABW17_09730"/>
<feature type="region of interest" description="Disordered" evidence="1">
    <location>
        <begin position="121"/>
        <end position="150"/>
    </location>
</feature>
<comment type="caution">
    <text evidence="2">The sequence shown here is derived from an EMBL/GenBank/DDBJ whole genome shotgun (WGS) entry which is preliminary data.</text>
</comment>
<evidence type="ECO:0000256" key="1">
    <source>
        <dbReference type="SAM" id="MobiDB-lite"/>
    </source>
</evidence>
<feature type="compositionally biased region" description="Low complexity" evidence="1">
    <location>
        <begin position="58"/>
        <end position="68"/>
    </location>
</feature>
<dbReference type="AlphaFoldDB" id="A0A1X1ZCJ0"/>
<organism evidence="2 3">
    <name type="scientific">Mycobacterium nebraskense</name>
    <dbReference type="NCBI Taxonomy" id="244292"/>
    <lineage>
        <taxon>Bacteria</taxon>
        <taxon>Bacillati</taxon>
        <taxon>Actinomycetota</taxon>
        <taxon>Actinomycetes</taxon>
        <taxon>Mycobacteriales</taxon>
        <taxon>Mycobacteriaceae</taxon>
        <taxon>Mycobacterium</taxon>
    </lineage>
</organism>
<proteinExistence type="predicted"/>
<feature type="compositionally biased region" description="Pro residues" evidence="1">
    <location>
        <begin position="141"/>
        <end position="150"/>
    </location>
</feature>
<protein>
    <submittedName>
        <fullName evidence="2">Uncharacterized protein</fullName>
    </submittedName>
</protein>
<feature type="region of interest" description="Disordered" evidence="1">
    <location>
        <begin position="43"/>
        <end position="71"/>
    </location>
</feature>
<evidence type="ECO:0000313" key="2">
    <source>
        <dbReference type="EMBL" id="ORW21114.1"/>
    </source>
</evidence>
<evidence type="ECO:0000313" key="3">
    <source>
        <dbReference type="Proteomes" id="UP000193781"/>
    </source>
</evidence>
<dbReference type="EMBL" id="LQPH01000128">
    <property type="protein sequence ID" value="ORW21114.1"/>
    <property type="molecule type" value="Genomic_DNA"/>
</dbReference>
<dbReference type="Proteomes" id="UP000193781">
    <property type="component" value="Unassembled WGS sequence"/>
</dbReference>
<name>A0A1X1ZCJ0_9MYCO</name>
<reference evidence="2 3" key="1">
    <citation type="submission" date="2016-01" db="EMBL/GenBank/DDBJ databases">
        <title>The new phylogeny of the genus Mycobacterium.</title>
        <authorList>
            <person name="Tarcisio F."/>
            <person name="Conor M."/>
            <person name="Antonella G."/>
            <person name="Elisabetta G."/>
            <person name="Giulia F.S."/>
            <person name="Sara T."/>
            <person name="Anna F."/>
            <person name="Clotilde B."/>
            <person name="Roberto B."/>
            <person name="Veronica D.S."/>
            <person name="Fabio R."/>
            <person name="Monica P."/>
            <person name="Olivier J."/>
            <person name="Enrico T."/>
            <person name="Nicola S."/>
        </authorList>
    </citation>
    <scope>NUCLEOTIDE SEQUENCE [LARGE SCALE GENOMIC DNA]</scope>
    <source>
        <strain evidence="2 3">DSM 44803</strain>
    </source>
</reference>
<accession>A0A1X1ZCJ0</accession>